<dbReference type="InterPro" id="IPR006697">
    <property type="entry name" value="RecC"/>
</dbReference>
<evidence type="ECO:0000256" key="4">
    <source>
        <dbReference type="ARBA" id="ARBA00022801"/>
    </source>
</evidence>
<dbReference type="Pfam" id="PF17946">
    <property type="entry name" value="RecC_C"/>
    <property type="match status" value="1"/>
</dbReference>
<comment type="caution">
    <text evidence="12">The sequence shown here is derived from an EMBL/GenBank/DDBJ whole genome shotgun (WGS) entry which is preliminary data.</text>
</comment>
<evidence type="ECO:0000256" key="2">
    <source>
        <dbReference type="ARBA" id="ARBA00022741"/>
    </source>
</evidence>
<evidence type="ECO:0000259" key="11">
    <source>
        <dbReference type="Pfam" id="PF17946"/>
    </source>
</evidence>
<keyword evidence="1 10" id="KW-0540">Nuclease</keyword>
<comment type="miscellaneous">
    <text evidence="10">In the RecBCD complex, RecB has a slow 3'-5' helicase, an exonuclease activity and loads RecA onto ssDNA, RecD has a fast 5'-3' helicase activity, while RecC stimulates the ATPase and processivity of the RecB helicase and contributes to recognition of the Chi site.</text>
</comment>
<keyword evidence="5 10" id="KW-0347">Helicase</keyword>
<evidence type="ECO:0000256" key="5">
    <source>
        <dbReference type="ARBA" id="ARBA00022806"/>
    </source>
</evidence>
<keyword evidence="8 10" id="KW-0238">DNA-binding</keyword>
<comment type="subunit">
    <text evidence="10">Heterotrimer of RecB, RecC and RecD. All subunits contribute to DNA-binding.</text>
</comment>
<dbReference type="Gene3D" id="3.40.50.300">
    <property type="entry name" value="P-loop containing nucleotide triphosphate hydrolases"/>
    <property type="match status" value="2"/>
</dbReference>
<dbReference type="Gene3D" id="1.10.10.160">
    <property type="match status" value="1"/>
</dbReference>
<dbReference type="NCBIfam" id="TIGR01450">
    <property type="entry name" value="recC"/>
    <property type="match status" value="1"/>
</dbReference>
<dbReference type="Gene3D" id="1.10.10.990">
    <property type="match status" value="1"/>
</dbReference>
<evidence type="ECO:0000256" key="10">
    <source>
        <dbReference type="HAMAP-Rule" id="MF_01486"/>
    </source>
</evidence>
<evidence type="ECO:0000256" key="9">
    <source>
        <dbReference type="ARBA" id="ARBA00023204"/>
    </source>
</evidence>
<dbReference type="InterPro" id="IPR011335">
    <property type="entry name" value="Restrct_endonuc-II-like"/>
</dbReference>
<comment type="similarity">
    <text evidence="10">Belongs to the RecC family.</text>
</comment>
<dbReference type="PIRSF" id="PIRSF000980">
    <property type="entry name" value="RecC"/>
    <property type="match status" value="1"/>
</dbReference>
<keyword evidence="13" id="KW-1185">Reference proteome</keyword>
<dbReference type="RefSeq" id="WP_341629101.1">
    <property type="nucleotide sequence ID" value="NZ_JBAKBA010000052.1"/>
</dbReference>
<organism evidence="12 13">
    <name type="scientific">Psychromonas arctica</name>
    <dbReference type="NCBI Taxonomy" id="168275"/>
    <lineage>
        <taxon>Bacteria</taxon>
        <taxon>Pseudomonadati</taxon>
        <taxon>Pseudomonadota</taxon>
        <taxon>Gammaproteobacteria</taxon>
        <taxon>Alteromonadales</taxon>
        <taxon>Psychromonadaceae</taxon>
        <taxon>Psychromonas</taxon>
    </lineage>
</organism>
<dbReference type="Proteomes" id="UP001366060">
    <property type="component" value="Unassembled WGS sequence"/>
</dbReference>
<keyword evidence="6 10" id="KW-0269">Exonuclease</keyword>
<evidence type="ECO:0000256" key="7">
    <source>
        <dbReference type="ARBA" id="ARBA00022840"/>
    </source>
</evidence>
<dbReference type="InterPro" id="IPR041500">
    <property type="entry name" value="RecC_C"/>
</dbReference>
<comment type="function">
    <text evidence="10">A helicase/nuclease that prepares dsDNA breaks (DSB) for recombinational DNA repair. Binds to DSBs and unwinds DNA via a highly rapid and processive ATP-dependent bidirectional helicase activity. Unwinds dsDNA until it encounters a Chi (crossover hotspot instigator) sequence from the 3' direction. Cuts ssDNA a few nucleotides 3' to the Chi site. The properties and activities of the enzyme are changed at Chi. The Chi-altered holoenzyme produces a long 3'-ssDNA overhang and facilitates RecA-binding to the ssDNA for homologous DNA recombination and repair. Holoenzyme degrades any linearized DNA that is unable to undergo homologous recombination. In the holoenzyme this subunit recognizes the wild-type Chi sequence, and when added to isolated RecB increases its ATP-dependent helicase processivity.</text>
</comment>
<dbReference type="InterPro" id="IPR013986">
    <property type="entry name" value="DExx_box_DNA_helicase_dom_sf"/>
</dbReference>
<reference evidence="12 13" key="1">
    <citation type="submission" date="2024-02" db="EMBL/GenBank/DDBJ databases">
        <title>Bacteria isolated from the canopy kelp, Nereocystis luetkeana.</title>
        <authorList>
            <person name="Pfister C.A."/>
            <person name="Younker I.T."/>
            <person name="Light S.H."/>
        </authorList>
    </citation>
    <scope>NUCLEOTIDE SEQUENCE [LARGE SCALE GENOMIC DNA]</scope>
    <source>
        <strain evidence="12 13">TI.2.07</strain>
    </source>
</reference>
<dbReference type="HAMAP" id="MF_01486">
    <property type="entry name" value="RecC"/>
    <property type="match status" value="1"/>
</dbReference>
<dbReference type="EMBL" id="JBAKBA010000052">
    <property type="protein sequence ID" value="MEL0660698.1"/>
    <property type="molecule type" value="Genomic_DNA"/>
</dbReference>
<protein>
    <recommendedName>
        <fullName evidence="10">RecBCD enzyme subunit RecC</fullName>
    </recommendedName>
    <alternativeName>
        <fullName evidence="10">Exonuclease V subunit RecC</fullName>
        <shortName evidence="10">ExoV subunit RecC</shortName>
    </alternativeName>
    <alternativeName>
        <fullName evidence="10">Helicase/nuclease RecBCD subunit RecC</fullName>
    </alternativeName>
</protein>
<sequence>MFKVYHSNQISLLKDLLLALMKQSPLSHPFENETVLVQSPGMAQWLQLEIAQSTGIAANIDFPLPASFIWQQFKHVLDDVPDNSPFNKQSMTWQIMKLLPDCLEDEDFSALKEYLEDDEHLRKRFQLSGKVADIFDQYLVYRPEWIDNWETLQDSQVSLEHLQPEWLDTHLWQAKLWRLLVNSIKEGFQSQGKAYHRAGLYQDFLSTLATKTTEQLTHLPKRIFVFGISSLPESYLQALLGLAEHCDVHFLLTNPCRYYWGDIVDPKLLAKRFAQSRPKVSVKAGEVEQLKASSWQKDEAHLAWASSGDIESEVGNPLLASMGKMGRDFLYQLYSLEQQEIDAFVDIDRDSLLHNLQADILDLTDSSTQTLIDPSLRIEIDDHDNSLSLHACHSVMREVEVLHDNLLTMFEQDSKLTPKDIIVMVPNIDAYAPYVEAVFSRSGTGITIPFSISDVSAQQENPILASFLQLLNLQQSRYTREDILALLEVPAILNRFSIKQSEFDLLQHWITESGIRWGLNDQSATQWELPALTQNNWLFGLKRMLLGYAMSDNLFEGIAPYDEVQGLQGDLLGRFIEFIDTLIDLEVNLNKEVSCAEWQLFINHLIDDFYLEDEDNSVLFSQIRQQMQMLSEQTAQAKFDQPLSLMVLVEYLQEHLSSQSNSQRFLAGQVNFCTLMPMRSIPFKVVCLLGMNDGLYPRSLLPMGFDLMVGHRKRGDRSRRDEDRYLFLEALLSAQSNFYVSYIGKDISDNSEKMPSVLVSELLNYIQQSFILTSQHESLLESESLDNGQLEKQLLASLIHHYPMQSFSEQYFQGKQITYQQSWWNASTQLSVDQAEINQPLPLLQNELIELTSLIRFLQNPCKAFFNQGLNVYFEIDDIDQENDEPFALDNLQQYMLKKQQFENGLDDQALTDLYVGLQAQGKLPVGEFATLIFNKDLQVMVDLAGVYSGYFIGDIEQINVDIPFDQKRLVGALDDHCENGLVRIKPGNIKGKDLLKLWVEHLSYCIVHGQHLNATLFGQTKGHYFEEIPADYAHQRLAELLALYQQGLQQALPFFVESAYQWCEAVCKLQANVFVLDELSFDTRAAGQQAALKVFNNSRGYAEANDPYINRVFENIEDHWQQFESIALQVFMPLLCNLNDLIYEQWGGE</sequence>
<evidence type="ECO:0000313" key="12">
    <source>
        <dbReference type="EMBL" id="MEL0660698.1"/>
    </source>
</evidence>
<dbReference type="SUPFAM" id="SSF52980">
    <property type="entry name" value="Restriction endonuclease-like"/>
    <property type="match status" value="1"/>
</dbReference>
<dbReference type="InterPro" id="IPR027417">
    <property type="entry name" value="P-loop_NTPase"/>
</dbReference>
<keyword evidence="9 10" id="KW-0234">DNA repair</keyword>
<dbReference type="CDD" id="cd22353">
    <property type="entry name" value="RecC_C-like"/>
    <property type="match status" value="1"/>
</dbReference>
<accession>A0ABU9HG49</accession>
<evidence type="ECO:0000256" key="6">
    <source>
        <dbReference type="ARBA" id="ARBA00022839"/>
    </source>
</evidence>
<name>A0ABU9HG49_9GAMM</name>
<dbReference type="SUPFAM" id="SSF52540">
    <property type="entry name" value="P-loop containing nucleoside triphosphate hydrolases"/>
    <property type="match status" value="2"/>
</dbReference>
<keyword evidence="4 10" id="KW-0378">Hydrolase</keyword>
<keyword evidence="7 10" id="KW-0067">ATP-binding</keyword>
<gene>
    <name evidence="10 12" type="primary">recC</name>
    <name evidence="12" type="ORF">V6255_16300</name>
</gene>
<evidence type="ECO:0000256" key="8">
    <source>
        <dbReference type="ARBA" id="ARBA00023125"/>
    </source>
</evidence>
<dbReference type="Gene3D" id="3.40.50.10930">
    <property type="match status" value="1"/>
</dbReference>
<keyword evidence="3 10" id="KW-0227">DNA damage</keyword>
<keyword evidence="2 10" id="KW-0547">Nucleotide-binding</keyword>
<proteinExistence type="inferred from homology"/>
<dbReference type="Pfam" id="PF04257">
    <property type="entry name" value="Exonuc_V_gamma"/>
    <property type="match status" value="1"/>
</dbReference>
<feature type="domain" description="RecC C-terminal" evidence="11">
    <location>
        <begin position="849"/>
        <end position="1067"/>
    </location>
</feature>
<evidence type="ECO:0000256" key="3">
    <source>
        <dbReference type="ARBA" id="ARBA00022763"/>
    </source>
</evidence>
<dbReference type="PANTHER" id="PTHR30591:SF1">
    <property type="entry name" value="RECBCD ENZYME SUBUNIT RECC"/>
    <property type="match status" value="1"/>
</dbReference>
<dbReference type="GO" id="GO:0008854">
    <property type="term" value="F:exodeoxyribonuclease V activity"/>
    <property type="evidence" value="ECO:0007669"/>
    <property type="project" value="UniProtKB-EC"/>
</dbReference>
<evidence type="ECO:0000313" key="13">
    <source>
        <dbReference type="Proteomes" id="UP001366060"/>
    </source>
</evidence>
<dbReference type="PANTHER" id="PTHR30591">
    <property type="entry name" value="RECBCD ENZYME SUBUNIT RECC"/>
    <property type="match status" value="1"/>
</dbReference>
<evidence type="ECO:0000256" key="1">
    <source>
        <dbReference type="ARBA" id="ARBA00022722"/>
    </source>
</evidence>